<dbReference type="PANTHER" id="PTHR12126:SF11">
    <property type="entry name" value="NADH DEHYDROGENASE [UBIQUINONE] 1 ALPHA SUBCOMPLEX SUBUNIT 9, MITOCHONDRIAL"/>
    <property type="match status" value="1"/>
</dbReference>
<evidence type="ECO:0000313" key="1">
    <source>
        <dbReference type="EMBL" id="VAW47446.1"/>
    </source>
</evidence>
<protein>
    <recommendedName>
        <fullName evidence="2">NAD(P)-binding domain-containing protein</fullName>
    </recommendedName>
</protein>
<dbReference type="InterPro" id="IPR036291">
    <property type="entry name" value="NAD(P)-bd_dom_sf"/>
</dbReference>
<name>A0A3B0WSZ9_9ZZZZ</name>
<reference evidence="1" key="1">
    <citation type="submission" date="2018-06" db="EMBL/GenBank/DDBJ databases">
        <authorList>
            <person name="Zhirakovskaya E."/>
        </authorList>
    </citation>
    <scope>NUCLEOTIDE SEQUENCE</scope>
</reference>
<dbReference type="InterPro" id="IPR051207">
    <property type="entry name" value="ComplexI_NDUFA9_subunit"/>
</dbReference>
<sequence>SFEEAALLSDALSGVDIVVNLTTDRLTGPEMIEEDELVQVNHKLKSAMETAGIKRVLSLSQLGASSDQPACEWTGLVAEVDGLMHGVMSADVTIFKPSLLIGEGDDTTTRFIKQLNRMSVLMVAQSETLVQPLWVADFAKAVVGTINHPNTFGQKLEVAGEERMTLKSLAELVTEIMQKEAVVFPMCRLNASIMAKLGGLAPVASVSKTQLQMLRHDMITDTDFSSLFEFVPSSVERVISAYAAPHHIRERYNFYRKEAGRNAEELA</sequence>
<dbReference type="GO" id="GO:0044877">
    <property type="term" value="F:protein-containing complex binding"/>
    <property type="evidence" value="ECO:0007669"/>
    <property type="project" value="TreeGrafter"/>
</dbReference>
<proteinExistence type="predicted"/>
<dbReference type="EMBL" id="UOFB01000200">
    <property type="protein sequence ID" value="VAW47446.1"/>
    <property type="molecule type" value="Genomic_DNA"/>
</dbReference>
<evidence type="ECO:0008006" key="2">
    <source>
        <dbReference type="Google" id="ProtNLM"/>
    </source>
</evidence>
<dbReference type="Gene3D" id="3.40.50.720">
    <property type="entry name" value="NAD(P)-binding Rossmann-like Domain"/>
    <property type="match status" value="1"/>
</dbReference>
<dbReference type="AlphaFoldDB" id="A0A3B0WSZ9"/>
<accession>A0A3B0WSZ9</accession>
<dbReference type="PANTHER" id="PTHR12126">
    <property type="entry name" value="NADH-UBIQUINONE OXIDOREDUCTASE 39 KDA SUBUNIT-RELATED"/>
    <property type="match status" value="1"/>
</dbReference>
<dbReference type="SUPFAM" id="SSF51735">
    <property type="entry name" value="NAD(P)-binding Rossmann-fold domains"/>
    <property type="match status" value="1"/>
</dbReference>
<organism evidence="1">
    <name type="scientific">hydrothermal vent metagenome</name>
    <dbReference type="NCBI Taxonomy" id="652676"/>
    <lineage>
        <taxon>unclassified sequences</taxon>
        <taxon>metagenomes</taxon>
        <taxon>ecological metagenomes</taxon>
    </lineage>
</organism>
<feature type="non-terminal residue" evidence="1">
    <location>
        <position position="1"/>
    </location>
</feature>
<gene>
    <name evidence="1" type="ORF">MNBD_GAMMA04-1296</name>
</gene>